<protein>
    <submittedName>
        <fullName evidence="3">Uncharacterized protein</fullName>
    </submittedName>
</protein>
<dbReference type="EMBL" id="JAGMUU010000048">
    <property type="protein sequence ID" value="KAH7112961.1"/>
    <property type="molecule type" value="Genomic_DNA"/>
</dbReference>
<keyword evidence="2" id="KW-0812">Transmembrane</keyword>
<keyword evidence="2" id="KW-1133">Transmembrane helix</keyword>
<reference evidence="3" key="1">
    <citation type="journal article" date="2021" name="Nat. Commun.">
        <title>Genetic determinants of endophytism in the Arabidopsis root mycobiome.</title>
        <authorList>
            <person name="Mesny F."/>
            <person name="Miyauchi S."/>
            <person name="Thiergart T."/>
            <person name="Pickel B."/>
            <person name="Atanasova L."/>
            <person name="Karlsson M."/>
            <person name="Huettel B."/>
            <person name="Barry K.W."/>
            <person name="Haridas S."/>
            <person name="Chen C."/>
            <person name="Bauer D."/>
            <person name="Andreopoulos W."/>
            <person name="Pangilinan J."/>
            <person name="LaButti K."/>
            <person name="Riley R."/>
            <person name="Lipzen A."/>
            <person name="Clum A."/>
            <person name="Drula E."/>
            <person name="Henrissat B."/>
            <person name="Kohler A."/>
            <person name="Grigoriev I.V."/>
            <person name="Martin F.M."/>
            <person name="Hacquard S."/>
        </authorList>
    </citation>
    <scope>NUCLEOTIDE SEQUENCE</scope>
    <source>
        <strain evidence="3">MPI-CAGE-AT-0021</strain>
    </source>
</reference>
<dbReference type="Proteomes" id="UP000717696">
    <property type="component" value="Unassembled WGS sequence"/>
</dbReference>
<name>A0A9P9D5W0_9HYPO</name>
<sequence length="186" mass="19666">MSRSWTRLRSNPTPGRGPGAGEGGGDGGKCWSWSWCTALEQAASGGLAMRGKSSLRMNSSRASTRFSALSARSSTRLRRASIRSNGSSLASEPGFVAFAFVAMAFFRVGRGSVSYACVGFRGRPRALVLVASVESAVSVVSVALATVMLQAALSFVLSSSTLSNSNWFELLLALFLLFRGIFFSSL</sequence>
<evidence type="ECO:0000256" key="1">
    <source>
        <dbReference type="SAM" id="MobiDB-lite"/>
    </source>
</evidence>
<dbReference type="AlphaFoldDB" id="A0A9P9D5W0"/>
<proteinExistence type="predicted"/>
<feature type="region of interest" description="Disordered" evidence="1">
    <location>
        <begin position="1"/>
        <end position="26"/>
    </location>
</feature>
<feature type="transmembrane region" description="Helical" evidence="2">
    <location>
        <begin position="167"/>
        <end position="185"/>
    </location>
</feature>
<organism evidence="3 4">
    <name type="scientific">Dactylonectria estremocensis</name>
    <dbReference type="NCBI Taxonomy" id="1079267"/>
    <lineage>
        <taxon>Eukaryota</taxon>
        <taxon>Fungi</taxon>
        <taxon>Dikarya</taxon>
        <taxon>Ascomycota</taxon>
        <taxon>Pezizomycotina</taxon>
        <taxon>Sordariomycetes</taxon>
        <taxon>Hypocreomycetidae</taxon>
        <taxon>Hypocreales</taxon>
        <taxon>Nectriaceae</taxon>
        <taxon>Dactylonectria</taxon>
    </lineage>
</organism>
<gene>
    <name evidence="3" type="ORF">B0J13DRAFT_574899</name>
</gene>
<evidence type="ECO:0000313" key="4">
    <source>
        <dbReference type="Proteomes" id="UP000717696"/>
    </source>
</evidence>
<keyword evidence="4" id="KW-1185">Reference proteome</keyword>
<accession>A0A9P9D5W0</accession>
<evidence type="ECO:0000256" key="2">
    <source>
        <dbReference type="SAM" id="Phobius"/>
    </source>
</evidence>
<feature type="compositionally biased region" description="Polar residues" evidence="1">
    <location>
        <begin position="1"/>
        <end position="13"/>
    </location>
</feature>
<keyword evidence="2" id="KW-0472">Membrane</keyword>
<evidence type="ECO:0000313" key="3">
    <source>
        <dbReference type="EMBL" id="KAH7112961.1"/>
    </source>
</evidence>
<comment type="caution">
    <text evidence="3">The sequence shown here is derived from an EMBL/GenBank/DDBJ whole genome shotgun (WGS) entry which is preliminary data.</text>
</comment>
<feature type="transmembrane region" description="Helical" evidence="2">
    <location>
        <begin position="86"/>
        <end position="106"/>
    </location>
</feature>
<feature type="compositionally biased region" description="Gly residues" evidence="1">
    <location>
        <begin position="16"/>
        <end position="26"/>
    </location>
</feature>
<feature type="transmembrane region" description="Helical" evidence="2">
    <location>
        <begin position="126"/>
        <end position="155"/>
    </location>
</feature>